<keyword evidence="2" id="KW-1003">Cell membrane</keyword>
<dbReference type="InterPro" id="IPR050250">
    <property type="entry name" value="Macrolide_Exporter_MacB"/>
</dbReference>
<dbReference type="Proteomes" id="UP001651880">
    <property type="component" value="Unassembled WGS sequence"/>
</dbReference>
<protein>
    <submittedName>
        <fullName evidence="8">ABC transporter permease</fullName>
    </submittedName>
</protein>
<comment type="caution">
    <text evidence="8">The sequence shown here is derived from an EMBL/GenBank/DDBJ whole genome shotgun (WGS) entry which is preliminary data.</text>
</comment>
<keyword evidence="4 6" id="KW-1133">Transmembrane helix</keyword>
<feature type="transmembrane region" description="Helical" evidence="6">
    <location>
        <begin position="275"/>
        <end position="295"/>
    </location>
</feature>
<keyword evidence="9" id="KW-1185">Reference proteome</keyword>
<dbReference type="Pfam" id="PF02687">
    <property type="entry name" value="FtsX"/>
    <property type="match status" value="1"/>
</dbReference>
<evidence type="ECO:0000256" key="6">
    <source>
        <dbReference type="SAM" id="Phobius"/>
    </source>
</evidence>
<evidence type="ECO:0000256" key="2">
    <source>
        <dbReference type="ARBA" id="ARBA00022475"/>
    </source>
</evidence>
<feature type="transmembrane region" description="Helical" evidence="6">
    <location>
        <begin position="316"/>
        <end position="343"/>
    </location>
</feature>
<name>A0ABT1NK79_9FIRM</name>
<dbReference type="PANTHER" id="PTHR30572:SF9">
    <property type="entry name" value="ABC TRANSPORTER PERMEASE PROTEIN"/>
    <property type="match status" value="1"/>
</dbReference>
<dbReference type="PANTHER" id="PTHR30572">
    <property type="entry name" value="MEMBRANE COMPONENT OF TRANSPORTER-RELATED"/>
    <property type="match status" value="1"/>
</dbReference>
<evidence type="ECO:0000256" key="1">
    <source>
        <dbReference type="ARBA" id="ARBA00004651"/>
    </source>
</evidence>
<dbReference type="EMBL" id="JAJEKE010000012">
    <property type="protein sequence ID" value="MCQ1530538.1"/>
    <property type="molecule type" value="Genomic_DNA"/>
</dbReference>
<feature type="transmembrane region" description="Helical" evidence="6">
    <location>
        <begin position="20"/>
        <end position="42"/>
    </location>
</feature>
<evidence type="ECO:0000256" key="3">
    <source>
        <dbReference type="ARBA" id="ARBA00022692"/>
    </source>
</evidence>
<evidence type="ECO:0000256" key="5">
    <source>
        <dbReference type="ARBA" id="ARBA00023136"/>
    </source>
</evidence>
<feature type="transmembrane region" description="Helical" evidence="6">
    <location>
        <begin position="369"/>
        <end position="393"/>
    </location>
</feature>
<evidence type="ECO:0000259" key="7">
    <source>
        <dbReference type="Pfam" id="PF02687"/>
    </source>
</evidence>
<dbReference type="InterPro" id="IPR003838">
    <property type="entry name" value="ABC3_permease_C"/>
</dbReference>
<sequence length="405" mass="44314">MNFFKRALCYIRRKKSKSILLISCFFIMSTMILCATIVLMTAQATSDSLKEKTGSKLVLENQQGINNISAESIALISGLDSVSRINRAARATAYPTDFSPVTYIDSADTANFTVTLHAYDNTEIDGLFAEEKYRLLEGNPITEKRGGVIIDSILADANGLSIGDMITFRTEAGASASGEIVGIFFSGMERQQEKSVMSVYRIENQVFVDHGIFASLFTSYDFSKLSVYAADPDALTTLHQQIESIIDDSISITSSDALYQQIQAPLKQIIRITSLILALIVATAIIVISLLLCMWMRTRKKEMAVLISLGVSKLDLFLQAITESLSLLCLAIIGATTCSSLFLNKLMNNLFSSDSFIGIANIRLEGQHVLMLILLGSAIVLLTVGISISPTLYTNPRDTLSRMEG</sequence>
<evidence type="ECO:0000313" key="8">
    <source>
        <dbReference type="EMBL" id="MCQ1530538.1"/>
    </source>
</evidence>
<keyword evidence="5 6" id="KW-0472">Membrane</keyword>
<organism evidence="8 9">
    <name type="scientific">Lutispora saccharofermentans</name>
    <dbReference type="NCBI Taxonomy" id="3024236"/>
    <lineage>
        <taxon>Bacteria</taxon>
        <taxon>Bacillati</taxon>
        <taxon>Bacillota</taxon>
        <taxon>Clostridia</taxon>
        <taxon>Lutisporales</taxon>
        <taxon>Lutisporaceae</taxon>
        <taxon>Lutispora</taxon>
    </lineage>
</organism>
<comment type="subcellular location">
    <subcellularLocation>
        <location evidence="1">Cell membrane</location>
        <topology evidence="1">Multi-pass membrane protein</topology>
    </subcellularLocation>
</comment>
<evidence type="ECO:0000256" key="4">
    <source>
        <dbReference type="ARBA" id="ARBA00022989"/>
    </source>
</evidence>
<feature type="domain" description="ABC3 transporter permease C-terminal" evidence="7">
    <location>
        <begin position="275"/>
        <end position="396"/>
    </location>
</feature>
<accession>A0ABT1NK79</accession>
<gene>
    <name evidence="8" type="ORF">LJD61_13395</name>
</gene>
<proteinExistence type="predicted"/>
<dbReference type="RefSeq" id="WP_255228056.1">
    <property type="nucleotide sequence ID" value="NZ_JAJEKE010000012.1"/>
</dbReference>
<keyword evidence="3 6" id="KW-0812">Transmembrane</keyword>
<evidence type="ECO:0000313" key="9">
    <source>
        <dbReference type="Proteomes" id="UP001651880"/>
    </source>
</evidence>
<reference evidence="8 9" key="1">
    <citation type="submission" date="2021-10" db="EMBL/GenBank/DDBJ databases">
        <title>Lutispora strain m25 sp. nov., a thermophilic, non-spore-forming bacterium isolated from a lab-scale methanogenic bioreactor digesting anaerobic sludge.</title>
        <authorList>
            <person name="El Houari A."/>
            <person name="Mcdonald J."/>
        </authorList>
    </citation>
    <scope>NUCLEOTIDE SEQUENCE [LARGE SCALE GENOMIC DNA]</scope>
    <source>
        <strain evidence="9">m25</strain>
    </source>
</reference>